<evidence type="ECO:0000313" key="1">
    <source>
        <dbReference type="EMBL" id="KRZ00220.1"/>
    </source>
</evidence>
<evidence type="ECO:0000313" key="2">
    <source>
        <dbReference type="Proteomes" id="UP000055024"/>
    </source>
</evidence>
<organism evidence="1 2">
    <name type="scientific">Trichinella zimbabwensis</name>
    <dbReference type="NCBI Taxonomy" id="268475"/>
    <lineage>
        <taxon>Eukaryota</taxon>
        <taxon>Metazoa</taxon>
        <taxon>Ecdysozoa</taxon>
        <taxon>Nematoda</taxon>
        <taxon>Enoplea</taxon>
        <taxon>Dorylaimia</taxon>
        <taxon>Trichinellida</taxon>
        <taxon>Trichinellidae</taxon>
        <taxon>Trichinella</taxon>
    </lineage>
</organism>
<gene>
    <name evidence="1" type="ORF">T11_15584</name>
</gene>
<dbReference type="AlphaFoldDB" id="A0A0V1GPM6"/>
<name>A0A0V1GPM6_9BILA</name>
<dbReference type="OrthoDB" id="10030973at2759"/>
<protein>
    <recommendedName>
        <fullName evidence="3">PiggyBac transposable element-derived protein domain-containing protein</fullName>
    </recommendedName>
</protein>
<comment type="caution">
    <text evidence="1">The sequence shown here is derived from an EMBL/GenBank/DDBJ whole genome shotgun (WGS) entry which is preliminary data.</text>
</comment>
<keyword evidence="2" id="KW-1185">Reference proteome</keyword>
<evidence type="ECO:0008006" key="3">
    <source>
        <dbReference type="Google" id="ProtNLM"/>
    </source>
</evidence>
<sequence>MGNKNQSSGVAVWKFSVNQTSEIAERWFPDLLNLSVAVWNIRQLTHLWQMHVNPCGRNLLDAISNRISRNRFIEILQYSHFNDNNKTVADRSDPSYDQWFKIRPLLHLFLARTLSATAICAKKPQKSSFKVFARCGVSGFLCDFLTSDGKHSTEEVTAANKPYEVVLKSCESLPAHKTIRYILTTISTFWSSKFSSKNVEYGAVEPYDKID</sequence>
<reference evidence="1 2" key="1">
    <citation type="submission" date="2015-01" db="EMBL/GenBank/DDBJ databases">
        <title>Evolution of Trichinella species and genotypes.</title>
        <authorList>
            <person name="Korhonen P.K."/>
            <person name="Edoardo P."/>
            <person name="Giuseppe L.R."/>
            <person name="Gasser R.B."/>
        </authorList>
    </citation>
    <scope>NUCLEOTIDE SEQUENCE [LARGE SCALE GENOMIC DNA]</scope>
    <source>
        <strain evidence="1">ISS1029</strain>
    </source>
</reference>
<accession>A0A0V1GPM6</accession>
<dbReference type="Proteomes" id="UP000055024">
    <property type="component" value="Unassembled WGS sequence"/>
</dbReference>
<proteinExistence type="predicted"/>
<dbReference type="EMBL" id="JYDP01000542">
    <property type="protein sequence ID" value="KRZ00220.1"/>
    <property type="molecule type" value="Genomic_DNA"/>
</dbReference>